<feature type="signal peptide" evidence="1">
    <location>
        <begin position="1"/>
        <end position="19"/>
    </location>
</feature>
<comment type="caution">
    <text evidence="3">The sequence shown here is derived from an EMBL/GenBank/DDBJ whole genome shotgun (WGS) entry which is preliminary data.</text>
</comment>
<feature type="chain" id="PRO_5029891049" description="LicD/FKTN/FKRP nucleotidyltransferase domain-containing protein" evidence="1">
    <location>
        <begin position="20"/>
        <end position="271"/>
    </location>
</feature>
<proteinExistence type="predicted"/>
<keyword evidence="1" id="KW-0732">Signal</keyword>
<dbReference type="EMBL" id="JABANP010000996">
    <property type="protein sequence ID" value="KAF4677295.1"/>
    <property type="molecule type" value="Genomic_DNA"/>
</dbReference>
<gene>
    <name evidence="3" type="ORF">FOZ60_017452</name>
</gene>
<sequence length="271" mass="29866">MPPIHAFTLFLLSLSTSAAVEISTQLAFDQPPLDRLFFCPRGKIEESRVSSGWPAYPVTLNTSECLDYDQIMGLPNRQQNLECIASATEALISALDRVGLSESFLVWGSLLGWYRHEGGIIPWDFDGDVAAMKESCNATFDALRAKGSGVKNIAQAVEAELPRDFHMVVVVDGGVSRDLDTFSGCEAEELRIEGYWPGTEDRMCYTDLWFLDHESSEGADCQCDPSIPSPRACFENKYYGTGCFPKADLFPLTESRLLGKTSVKVPNDPLG</sequence>
<accession>A0A7J6N0C8</accession>
<organism evidence="3 4">
    <name type="scientific">Perkinsus olseni</name>
    <name type="common">Perkinsus atlanticus</name>
    <dbReference type="NCBI Taxonomy" id="32597"/>
    <lineage>
        <taxon>Eukaryota</taxon>
        <taxon>Sar</taxon>
        <taxon>Alveolata</taxon>
        <taxon>Perkinsozoa</taxon>
        <taxon>Perkinsea</taxon>
        <taxon>Perkinsida</taxon>
        <taxon>Perkinsidae</taxon>
        <taxon>Perkinsus</taxon>
    </lineage>
</organism>
<feature type="non-terminal residue" evidence="3">
    <location>
        <position position="271"/>
    </location>
</feature>
<evidence type="ECO:0000313" key="3">
    <source>
        <dbReference type="EMBL" id="KAF4677295.1"/>
    </source>
</evidence>
<feature type="domain" description="LicD/FKTN/FKRP nucleotidyltransferase" evidence="2">
    <location>
        <begin position="103"/>
        <end position="130"/>
    </location>
</feature>
<protein>
    <recommendedName>
        <fullName evidence="2">LicD/FKTN/FKRP nucleotidyltransferase domain-containing protein</fullName>
    </recommendedName>
</protein>
<dbReference type="Proteomes" id="UP000541610">
    <property type="component" value="Unassembled WGS sequence"/>
</dbReference>
<name>A0A7J6N0C8_PEROL</name>
<dbReference type="InterPro" id="IPR007074">
    <property type="entry name" value="LicD/FKTN/FKRP_NTP_transf"/>
</dbReference>
<dbReference type="GO" id="GO:0009100">
    <property type="term" value="P:glycoprotein metabolic process"/>
    <property type="evidence" value="ECO:0007669"/>
    <property type="project" value="UniProtKB-ARBA"/>
</dbReference>
<dbReference type="Pfam" id="PF04991">
    <property type="entry name" value="LicD"/>
    <property type="match status" value="1"/>
</dbReference>
<evidence type="ECO:0000256" key="1">
    <source>
        <dbReference type="SAM" id="SignalP"/>
    </source>
</evidence>
<evidence type="ECO:0000313" key="4">
    <source>
        <dbReference type="Proteomes" id="UP000541610"/>
    </source>
</evidence>
<reference evidence="3 4" key="1">
    <citation type="submission" date="2020-04" db="EMBL/GenBank/DDBJ databases">
        <title>Perkinsus olseni comparative genomics.</title>
        <authorList>
            <person name="Bogema D.R."/>
        </authorList>
    </citation>
    <scope>NUCLEOTIDE SEQUENCE [LARGE SCALE GENOMIC DNA]</scope>
    <source>
        <strain evidence="3">00978-12</strain>
    </source>
</reference>
<evidence type="ECO:0000259" key="2">
    <source>
        <dbReference type="Pfam" id="PF04991"/>
    </source>
</evidence>
<dbReference type="AlphaFoldDB" id="A0A7J6N0C8"/>